<sequence length="183" mass="20148">MSKTPAQVVARAGQLAFLLRLETRVASKRKAPVKAFRDCVSARMGDALDPEDDDCTQRRGLVVTSLLVDLSASTLDALCRLQGGKANAPDAESVAGLVWSRHQPLVEDGWINNTITWTYRRYSGLTQEPAALLLDPYTVCQVVPVFDHEMPPQLHLASSRRATPVNRGRTGFLQHDVELVGRD</sequence>
<evidence type="ECO:0000313" key="2">
    <source>
        <dbReference type="Proteomes" id="UP000824596"/>
    </source>
</evidence>
<dbReference type="RefSeq" id="XP_044715611.1">
    <property type="nucleotide sequence ID" value="XM_044869262.1"/>
</dbReference>
<comment type="caution">
    <text evidence="1">The sequence shown here is derived from an EMBL/GenBank/DDBJ whole genome shotgun (WGS) entry which is preliminary data.</text>
</comment>
<dbReference type="Proteomes" id="UP000824596">
    <property type="component" value="Unassembled WGS sequence"/>
</dbReference>
<protein>
    <submittedName>
        <fullName evidence="1">Uncharacterized protein</fullName>
    </submittedName>
</protein>
<evidence type="ECO:0000313" key="1">
    <source>
        <dbReference type="EMBL" id="KAH0958097.1"/>
    </source>
</evidence>
<reference evidence="1" key="1">
    <citation type="submission" date="2021-09" db="EMBL/GenBank/DDBJ databases">
        <title>A high-quality genome of the endoparasitic fungus Hirsutella rhossiliensis with a comparison of Hirsutella genomes reveals transposable elements contributing to genome size variation.</title>
        <authorList>
            <person name="Lin R."/>
            <person name="Jiao Y."/>
            <person name="Sun X."/>
            <person name="Ling J."/>
            <person name="Xie B."/>
            <person name="Cheng X."/>
        </authorList>
    </citation>
    <scope>NUCLEOTIDE SEQUENCE</scope>
    <source>
        <strain evidence="1">HR02</strain>
    </source>
</reference>
<dbReference type="GeneID" id="68359920"/>
<keyword evidence="2" id="KW-1185">Reference proteome</keyword>
<dbReference type="AlphaFoldDB" id="A0A9P8MMM4"/>
<gene>
    <name evidence="1" type="ORF">HRG_10792</name>
</gene>
<accession>A0A9P8MMM4</accession>
<dbReference type="EMBL" id="JAIZPD010000017">
    <property type="protein sequence ID" value="KAH0958097.1"/>
    <property type="molecule type" value="Genomic_DNA"/>
</dbReference>
<name>A0A9P8MMM4_9HYPO</name>
<proteinExistence type="predicted"/>
<organism evidence="1 2">
    <name type="scientific">Hirsutella rhossiliensis</name>
    <dbReference type="NCBI Taxonomy" id="111463"/>
    <lineage>
        <taxon>Eukaryota</taxon>
        <taxon>Fungi</taxon>
        <taxon>Dikarya</taxon>
        <taxon>Ascomycota</taxon>
        <taxon>Pezizomycotina</taxon>
        <taxon>Sordariomycetes</taxon>
        <taxon>Hypocreomycetidae</taxon>
        <taxon>Hypocreales</taxon>
        <taxon>Ophiocordycipitaceae</taxon>
        <taxon>Hirsutella</taxon>
    </lineage>
</organism>